<organism evidence="1 2">
    <name type="scientific">Cerrena zonata</name>
    <dbReference type="NCBI Taxonomy" id="2478898"/>
    <lineage>
        <taxon>Eukaryota</taxon>
        <taxon>Fungi</taxon>
        <taxon>Dikarya</taxon>
        <taxon>Basidiomycota</taxon>
        <taxon>Agaricomycotina</taxon>
        <taxon>Agaricomycetes</taxon>
        <taxon>Polyporales</taxon>
        <taxon>Cerrenaceae</taxon>
        <taxon>Cerrena</taxon>
    </lineage>
</organism>
<evidence type="ECO:0000313" key="1">
    <source>
        <dbReference type="EMBL" id="KAK7690498.1"/>
    </source>
</evidence>
<accession>A0AAW0GJT3</accession>
<protein>
    <submittedName>
        <fullName evidence="1">Uncharacterized protein</fullName>
    </submittedName>
</protein>
<gene>
    <name evidence="1" type="ORF">QCA50_005596</name>
</gene>
<proteinExistence type="predicted"/>
<reference evidence="1 2" key="1">
    <citation type="submission" date="2022-09" db="EMBL/GenBank/DDBJ databases">
        <authorList>
            <person name="Palmer J.M."/>
        </authorList>
    </citation>
    <scope>NUCLEOTIDE SEQUENCE [LARGE SCALE GENOMIC DNA]</scope>
    <source>
        <strain evidence="1 2">DSM 7382</strain>
    </source>
</reference>
<dbReference type="EMBL" id="JASBNA010000006">
    <property type="protein sequence ID" value="KAK7690498.1"/>
    <property type="molecule type" value="Genomic_DNA"/>
</dbReference>
<dbReference type="AlphaFoldDB" id="A0AAW0GJT3"/>
<comment type="caution">
    <text evidence="1">The sequence shown here is derived from an EMBL/GenBank/DDBJ whole genome shotgun (WGS) entry which is preliminary data.</text>
</comment>
<dbReference type="Proteomes" id="UP001385951">
    <property type="component" value="Unassembled WGS sequence"/>
</dbReference>
<evidence type="ECO:0000313" key="2">
    <source>
        <dbReference type="Proteomes" id="UP001385951"/>
    </source>
</evidence>
<name>A0AAW0GJT3_9APHY</name>
<keyword evidence="2" id="KW-1185">Reference proteome</keyword>
<sequence length="394" mass="44647">MLGDIGWLGNQGQFIRLFNCFEDGHRNKSGLPPNFAYLHIPDDKKVEIHDDLRPGEILCTPGATILAVTDPEEASETTIQTYVVEPCDPMSPSPHGVVPAQYPVTIQHPNENWAFLMVQSPAQRRYFIPNDLIHPYIITHRENWLRLSVEQYHILHKDDFIFVSGQVQTRAWALGISQQKESVFKLIGEISDTAVRFQNPFPNRDCDARAGPDRPEIRDKVGENMRYNPFSDQSIFLNFYKARTRLIGPTKISATSKPYSPSGSEDRDTHRSMTSMIDPALRYILEVSPCEVAVASDIEIYHMLGESPWPDDLLRFLHELSPTVVCGTVAGVCYGRFELGRETNTRNEAVPISIGIDDQIYQRRSSKPDLISQNASQCRREPVSDHVHPTIVVH</sequence>